<dbReference type="GO" id="GO:0015267">
    <property type="term" value="F:channel activity"/>
    <property type="evidence" value="ECO:0007669"/>
    <property type="project" value="InterPro"/>
</dbReference>
<feature type="transmembrane region" description="Helical" evidence="10">
    <location>
        <begin position="76"/>
        <end position="97"/>
    </location>
</feature>
<keyword evidence="4 9" id="KW-0812">Transmembrane</keyword>
<feature type="transmembrane region" description="Helical" evidence="10">
    <location>
        <begin position="163"/>
        <end position="181"/>
    </location>
</feature>
<dbReference type="Pfam" id="PF00230">
    <property type="entry name" value="MIP"/>
    <property type="match status" value="1"/>
</dbReference>
<keyword evidence="3" id="KW-1003">Cell membrane</keyword>
<keyword evidence="5" id="KW-0677">Repeat</keyword>
<feature type="transmembrane region" description="Helical" evidence="10">
    <location>
        <begin position="118"/>
        <end position="136"/>
    </location>
</feature>
<dbReference type="Gene3D" id="1.20.1080.10">
    <property type="entry name" value="Glycerol uptake facilitator protein"/>
    <property type="match status" value="1"/>
</dbReference>
<name>A0A9R0WNM1_TRITD</name>
<evidence type="ECO:0000256" key="10">
    <source>
        <dbReference type="SAM" id="Phobius"/>
    </source>
</evidence>
<evidence type="ECO:0000313" key="12">
    <source>
        <dbReference type="Proteomes" id="UP000324705"/>
    </source>
</evidence>
<dbReference type="PANTHER" id="PTHR45687">
    <property type="entry name" value="AQUAPORIN OR AQUAGLYCEROPORIN RELATED"/>
    <property type="match status" value="1"/>
</dbReference>
<keyword evidence="7 10" id="KW-0472">Membrane</keyword>
<evidence type="ECO:0000256" key="2">
    <source>
        <dbReference type="ARBA" id="ARBA00022448"/>
    </source>
</evidence>
<comment type="similarity">
    <text evidence="8">Belongs to the MIP/aquaporin (TC 1.A.8) family. PIP (TC 1.A.8.11) subfamily.</text>
</comment>
<evidence type="ECO:0000256" key="1">
    <source>
        <dbReference type="ARBA" id="ARBA00004651"/>
    </source>
</evidence>
<evidence type="ECO:0000313" key="11">
    <source>
        <dbReference type="EMBL" id="VAI17358.1"/>
    </source>
</evidence>
<dbReference type="Proteomes" id="UP000324705">
    <property type="component" value="Chromosome 5A"/>
</dbReference>
<evidence type="ECO:0000256" key="4">
    <source>
        <dbReference type="ARBA" id="ARBA00022692"/>
    </source>
</evidence>
<feature type="transmembrane region" description="Helical" evidence="10">
    <location>
        <begin position="242"/>
        <end position="266"/>
    </location>
</feature>
<evidence type="ECO:0000256" key="7">
    <source>
        <dbReference type="ARBA" id="ARBA00023136"/>
    </source>
</evidence>
<evidence type="ECO:0008006" key="13">
    <source>
        <dbReference type="Google" id="ProtNLM"/>
    </source>
</evidence>
<gene>
    <name evidence="11" type="ORF">TRITD_5Av1G131660</name>
</gene>
<dbReference type="InterPro" id="IPR023271">
    <property type="entry name" value="Aquaporin-like"/>
</dbReference>
<feature type="transmembrane region" description="Helical" evidence="10">
    <location>
        <begin position="42"/>
        <end position="61"/>
    </location>
</feature>
<protein>
    <recommendedName>
        <fullName evidence="13">Aquaporin</fullName>
    </recommendedName>
</protein>
<sequence length="272" mass="28886">MEGKEEDVRLGANRYSERPPAPLFEAEELTSWSFYRAGIAEFLATFLFLYISVLTVMGVVGNPSGSKCGTVGIQGIAWSFGGMIFVLVYCTAGISGGHINPAVTFGLFLARKLSLTRAVFYMVMQCLGAICGAGVVKGFQTTLYMGNGGGANSVAPGYTKGDGLGAEIVGTFVLVYTVFSATDAKRSARDSHVPILAPLPIGFAVFLVHLATIPITGTGINPARSLGAAIIYNKKQSWDDHWIFWVGPFTGAALAAIYHVVVIRAIPFKSRG</sequence>
<keyword evidence="2 9" id="KW-0813">Transport</keyword>
<accession>A0A9R0WNM1</accession>
<evidence type="ECO:0000256" key="9">
    <source>
        <dbReference type="RuleBase" id="RU000477"/>
    </source>
</evidence>
<dbReference type="NCBIfam" id="TIGR00861">
    <property type="entry name" value="MIP"/>
    <property type="match status" value="1"/>
</dbReference>
<dbReference type="Gramene" id="TRITD5Av1G131660.3">
    <property type="protein sequence ID" value="TRITD5Av1G131660.3"/>
    <property type="gene ID" value="TRITD5Av1G131660"/>
</dbReference>
<comment type="subcellular location">
    <subcellularLocation>
        <location evidence="1">Cell membrane</location>
        <topology evidence="1">Multi-pass membrane protein</topology>
    </subcellularLocation>
</comment>
<dbReference type="GO" id="GO:0005886">
    <property type="term" value="C:plasma membrane"/>
    <property type="evidence" value="ECO:0007669"/>
    <property type="project" value="UniProtKB-SubCell"/>
</dbReference>
<reference evidence="11 12" key="1">
    <citation type="submission" date="2017-09" db="EMBL/GenBank/DDBJ databases">
        <authorList>
            <consortium name="International Durum Wheat Genome Sequencing Consortium (IDWGSC)"/>
            <person name="Milanesi L."/>
        </authorList>
    </citation>
    <scope>NUCLEOTIDE SEQUENCE [LARGE SCALE GENOMIC DNA]</scope>
    <source>
        <strain evidence="12">cv. Svevo</strain>
    </source>
</reference>
<dbReference type="SUPFAM" id="SSF81338">
    <property type="entry name" value="Aquaporin-like"/>
    <property type="match status" value="1"/>
</dbReference>
<dbReference type="FunFam" id="1.20.1080.10:FF:000001">
    <property type="entry name" value="Probable aquaporin PIP1-2"/>
    <property type="match status" value="1"/>
</dbReference>
<dbReference type="EMBL" id="LT934119">
    <property type="protein sequence ID" value="VAI17358.1"/>
    <property type="molecule type" value="Genomic_DNA"/>
</dbReference>
<evidence type="ECO:0000256" key="8">
    <source>
        <dbReference type="ARBA" id="ARBA00038497"/>
    </source>
</evidence>
<evidence type="ECO:0000256" key="6">
    <source>
        <dbReference type="ARBA" id="ARBA00022989"/>
    </source>
</evidence>
<organism evidence="11 12">
    <name type="scientific">Triticum turgidum subsp. durum</name>
    <name type="common">Durum wheat</name>
    <name type="synonym">Triticum durum</name>
    <dbReference type="NCBI Taxonomy" id="4567"/>
    <lineage>
        <taxon>Eukaryota</taxon>
        <taxon>Viridiplantae</taxon>
        <taxon>Streptophyta</taxon>
        <taxon>Embryophyta</taxon>
        <taxon>Tracheophyta</taxon>
        <taxon>Spermatophyta</taxon>
        <taxon>Magnoliopsida</taxon>
        <taxon>Liliopsida</taxon>
        <taxon>Poales</taxon>
        <taxon>Poaceae</taxon>
        <taxon>BOP clade</taxon>
        <taxon>Pooideae</taxon>
        <taxon>Triticodae</taxon>
        <taxon>Triticeae</taxon>
        <taxon>Triticinae</taxon>
        <taxon>Triticum</taxon>
    </lineage>
</organism>
<dbReference type="InterPro" id="IPR000425">
    <property type="entry name" value="MIP"/>
</dbReference>
<dbReference type="CDD" id="cd00333">
    <property type="entry name" value="MIP"/>
    <property type="match status" value="1"/>
</dbReference>
<evidence type="ECO:0000256" key="3">
    <source>
        <dbReference type="ARBA" id="ARBA00022475"/>
    </source>
</evidence>
<keyword evidence="6 10" id="KW-1133">Transmembrane helix</keyword>
<feature type="transmembrane region" description="Helical" evidence="10">
    <location>
        <begin position="193"/>
        <end position="215"/>
    </location>
</feature>
<dbReference type="PROSITE" id="PS00221">
    <property type="entry name" value="MIP"/>
    <property type="match status" value="1"/>
</dbReference>
<dbReference type="InterPro" id="IPR034294">
    <property type="entry name" value="Aquaporin_transptr"/>
</dbReference>
<evidence type="ECO:0000256" key="5">
    <source>
        <dbReference type="ARBA" id="ARBA00022737"/>
    </source>
</evidence>
<keyword evidence="12" id="KW-1185">Reference proteome</keyword>
<proteinExistence type="inferred from homology"/>
<dbReference type="AlphaFoldDB" id="A0A9R0WNM1"/>
<dbReference type="PRINTS" id="PR00783">
    <property type="entry name" value="MINTRINSICP"/>
</dbReference>
<dbReference type="InterPro" id="IPR022357">
    <property type="entry name" value="MIP_CS"/>
</dbReference>